<proteinExistence type="predicted"/>
<evidence type="ECO:0000313" key="3">
    <source>
        <dbReference type="Proteomes" id="UP000694421"/>
    </source>
</evidence>
<dbReference type="Proteomes" id="UP000694421">
    <property type="component" value="Unplaced"/>
</dbReference>
<protein>
    <submittedName>
        <fullName evidence="2">Uncharacterized protein</fullName>
    </submittedName>
</protein>
<reference evidence="2" key="2">
    <citation type="submission" date="2025-09" db="UniProtKB">
        <authorList>
            <consortium name="Ensembl"/>
        </authorList>
    </citation>
    <scope>IDENTIFICATION</scope>
</reference>
<evidence type="ECO:0000313" key="2">
    <source>
        <dbReference type="Ensembl" id="ENSSMRP00000006328.1"/>
    </source>
</evidence>
<dbReference type="AlphaFoldDB" id="A0A8D0BMM6"/>
<feature type="region of interest" description="Disordered" evidence="1">
    <location>
        <begin position="79"/>
        <end position="128"/>
    </location>
</feature>
<keyword evidence="3" id="KW-1185">Reference proteome</keyword>
<feature type="region of interest" description="Disordered" evidence="1">
    <location>
        <begin position="1"/>
        <end position="37"/>
    </location>
</feature>
<name>A0A8D0BMM6_SALMN</name>
<evidence type="ECO:0000256" key="1">
    <source>
        <dbReference type="SAM" id="MobiDB-lite"/>
    </source>
</evidence>
<organism evidence="2 3">
    <name type="scientific">Salvator merianae</name>
    <name type="common">Argentine black and white tegu</name>
    <name type="synonym">Tupinambis merianae</name>
    <dbReference type="NCBI Taxonomy" id="96440"/>
    <lineage>
        <taxon>Eukaryota</taxon>
        <taxon>Metazoa</taxon>
        <taxon>Chordata</taxon>
        <taxon>Craniata</taxon>
        <taxon>Vertebrata</taxon>
        <taxon>Euteleostomi</taxon>
        <taxon>Lepidosauria</taxon>
        <taxon>Squamata</taxon>
        <taxon>Bifurcata</taxon>
        <taxon>Unidentata</taxon>
        <taxon>Episquamata</taxon>
        <taxon>Laterata</taxon>
        <taxon>Teiioidea</taxon>
        <taxon>Teiidae</taxon>
        <taxon>Salvator</taxon>
    </lineage>
</organism>
<feature type="compositionally biased region" description="Basic and acidic residues" evidence="1">
    <location>
        <begin position="108"/>
        <end position="128"/>
    </location>
</feature>
<dbReference type="Ensembl" id="ENSSMRT00000007419.1">
    <property type="protein sequence ID" value="ENSSMRP00000006328.1"/>
    <property type="gene ID" value="ENSSMRG00000005122.1"/>
</dbReference>
<sequence length="128" mass="13983">MARYSLGDGRVQSGNGGSQSPIQGKARLQSKKGEDGAHWRGALSASFSPSLSRVSSSWWCPLSELWVIDLCDKLKHRNLDTSDNKEVGGNPDGIPVIPEKSGKKTPKRTLEGHKPEEEGSENNRLEEN</sequence>
<accession>A0A8D0BMM6</accession>
<reference evidence="2" key="1">
    <citation type="submission" date="2025-08" db="UniProtKB">
        <authorList>
            <consortium name="Ensembl"/>
        </authorList>
    </citation>
    <scope>IDENTIFICATION</scope>
</reference>